<protein>
    <recommendedName>
        <fullName evidence="4">DUF3784 domain-containing protein</fullName>
    </recommendedName>
</protein>
<dbReference type="EMBL" id="LTAZ01000004">
    <property type="protein sequence ID" value="KYH25991.1"/>
    <property type="molecule type" value="Genomic_DNA"/>
</dbReference>
<keyword evidence="1" id="KW-0812">Transmembrane</keyword>
<keyword evidence="3" id="KW-1185">Reference proteome</keyword>
<gene>
    <name evidence="2" type="ORF">HAPAU_10810</name>
</gene>
<dbReference type="PATRIC" id="fig|1008153.3.peg.1085"/>
<evidence type="ECO:0008006" key="4">
    <source>
        <dbReference type="Google" id="ProtNLM"/>
    </source>
</evidence>
<reference evidence="2 3" key="1">
    <citation type="submission" date="2016-02" db="EMBL/GenBank/DDBJ databases">
        <title>Genome sequence of Halalkalicoccus paucihalophilus DSM 24557.</title>
        <authorList>
            <person name="Poehlein A."/>
            <person name="Daniel R."/>
        </authorList>
    </citation>
    <scope>NUCLEOTIDE SEQUENCE [LARGE SCALE GENOMIC DNA]</scope>
    <source>
        <strain evidence="2 3">DSM 24557</strain>
    </source>
</reference>
<evidence type="ECO:0000256" key="1">
    <source>
        <dbReference type="SAM" id="Phobius"/>
    </source>
</evidence>
<keyword evidence="1" id="KW-0472">Membrane</keyword>
<feature type="transmembrane region" description="Helical" evidence="1">
    <location>
        <begin position="44"/>
        <end position="62"/>
    </location>
</feature>
<comment type="caution">
    <text evidence="2">The sequence shown here is derived from an EMBL/GenBank/DDBJ whole genome shotgun (WGS) entry which is preliminary data.</text>
</comment>
<dbReference type="RefSeq" id="WP_066380379.1">
    <property type="nucleotide sequence ID" value="NZ_LTAZ01000004.1"/>
</dbReference>
<organism evidence="2 3">
    <name type="scientific">Halalkalicoccus paucihalophilus</name>
    <dbReference type="NCBI Taxonomy" id="1008153"/>
    <lineage>
        <taxon>Archaea</taxon>
        <taxon>Methanobacteriati</taxon>
        <taxon>Methanobacteriota</taxon>
        <taxon>Stenosarchaea group</taxon>
        <taxon>Halobacteria</taxon>
        <taxon>Halobacteriales</taxon>
        <taxon>Halococcaceae</taxon>
        <taxon>Halalkalicoccus</taxon>
    </lineage>
</organism>
<name>A0A151AEB0_9EURY</name>
<evidence type="ECO:0000313" key="3">
    <source>
        <dbReference type="Proteomes" id="UP000075321"/>
    </source>
</evidence>
<feature type="transmembrane region" description="Helical" evidence="1">
    <location>
        <begin position="74"/>
        <end position="92"/>
    </location>
</feature>
<dbReference type="InterPro" id="IPR017259">
    <property type="entry name" value="UCP037672"/>
</dbReference>
<dbReference type="Pfam" id="PF12650">
    <property type="entry name" value="DUF3784"/>
    <property type="match status" value="1"/>
</dbReference>
<proteinExistence type="predicted"/>
<dbReference type="OrthoDB" id="265746at2157"/>
<dbReference type="AlphaFoldDB" id="A0A151AEB0"/>
<dbReference type="Proteomes" id="UP000075321">
    <property type="component" value="Unassembled WGS sequence"/>
</dbReference>
<evidence type="ECO:0000313" key="2">
    <source>
        <dbReference type="EMBL" id="KYH25991.1"/>
    </source>
</evidence>
<keyword evidence="1" id="KW-1133">Transmembrane helix</keyword>
<sequence>MSLALAVVLWISGFVTIGLGLLIRSGHPELISGYDPETVSDPEGLTAFVGRWTIALGMVLVASGFVPEARWDRGFAVAFVAVTLAVSLWMLVGARRYS</sequence>
<accession>A0A151AEB0</accession>